<dbReference type="AlphaFoldDB" id="C8XJX5"/>
<protein>
    <submittedName>
        <fullName evidence="3">Glyoxalase/bleomycin resistance protein/dioxygenase</fullName>
    </submittedName>
</protein>
<dbReference type="RefSeq" id="WP_012814133.1">
    <property type="nucleotide sequence ID" value="NC_013235.1"/>
</dbReference>
<gene>
    <name evidence="3" type="ordered locus">Namu_0226</name>
</gene>
<organism evidence="3 4">
    <name type="scientific">Nakamurella multipartita (strain ATCC 700099 / DSM 44233 / CIP 104796 / JCM 9543 / NBRC 105858 / Y-104)</name>
    <name type="common">Microsphaera multipartita</name>
    <dbReference type="NCBI Taxonomy" id="479431"/>
    <lineage>
        <taxon>Bacteria</taxon>
        <taxon>Bacillati</taxon>
        <taxon>Actinomycetota</taxon>
        <taxon>Actinomycetes</taxon>
        <taxon>Nakamurellales</taxon>
        <taxon>Nakamurellaceae</taxon>
        <taxon>Nakamurella</taxon>
    </lineage>
</organism>
<accession>C8XJX5</accession>
<dbReference type="InterPro" id="IPR037523">
    <property type="entry name" value="VOC_core"/>
</dbReference>
<feature type="region of interest" description="Disordered" evidence="1">
    <location>
        <begin position="113"/>
        <end position="135"/>
    </location>
</feature>
<dbReference type="SUPFAM" id="SSF54593">
    <property type="entry name" value="Glyoxalase/Bleomycin resistance protein/Dihydroxybiphenyl dioxygenase"/>
    <property type="match status" value="2"/>
</dbReference>
<dbReference type="STRING" id="479431.Namu_0226"/>
<evidence type="ECO:0000313" key="4">
    <source>
        <dbReference type="Proteomes" id="UP000002218"/>
    </source>
</evidence>
<name>C8XJX5_NAKMY</name>
<dbReference type="eggNOG" id="COG0346">
    <property type="taxonomic scope" value="Bacteria"/>
</dbReference>
<sequence>MSLHRLTHIEIGVPNVAQTADYYQEFGLSRGADGAFSTTDGGEQLRVSHAAARRLVELGVGVDDEDDIARIAAALARAGFAADRPDPRTLEATDPVTRIRATITVQDRLVQPTRSATPYNGPGRVDRSGRAPGVVRTGRVTPRRLGHVVSGTTDLDATVRFLVDGLGFKVSDRIGDKGAFLRCSEDHHNFLALQSPVTYLHHSSWQVDDVDDVGRGACAMLEDHPERHVWGLGRHHAGSNFFWYLKDPAGNFSEYFSDMDVIPEDEIWEPEVLEGARGLFNWGPPPPPSFLKPEDLGALMVGAHSK</sequence>
<feature type="domain" description="VOC" evidence="2">
    <location>
        <begin position="144"/>
        <end position="258"/>
    </location>
</feature>
<evidence type="ECO:0000256" key="1">
    <source>
        <dbReference type="SAM" id="MobiDB-lite"/>
    </source>
</evidence>
<reference evidence="4" key="1">
    <citation type="submission" date="2009-09" db="EMBL/GenBank/DDBJ databases">
        <title>The complete genome of Nakamurella multipartita DSM 44233.</title>
        <authorList>
            <consortium name="US DOE Joint Genome Institute (JGI-PGF)"/>
            <person name="Lucas S."/>
            <person name="Copeland A."/>
            <person name="Lapidus A."/>
            <person name="Glavina del Rio T."/>
            <person name="Dalin E."/>
            <person name="Tice H."/>
            <person name="Bruce D."/>
            <person name="Goodwin L."/>
            <person name="Pitluck S."/>
            <person name="Kyrpides N."/>
            <person name="Mavromatis K."/>
            <person name="Ivanova N."/>
            <person name="Ovchinnikova G."/>
            <person name="Sims D."/>
            <person name="Meincke L."/>
            <person name="Brettin T."/>
            <person name="Detter J.C."/>
            <person name="Han C."/>
            <person name="Larimer F."/>
            <person name="Land M."/>
            <person name="Hauser L."/>
            <person name="Markowitz V."/>
            <person name="Cheng J.-F."/>
            <person name="Hugenholtz P."/>
            <person name="Woyke T."/>
            <person name="Wu D."/>
            <person name="Klenk H.-P."/>
            <person name="Eisen J.A."/>
        </authorList>
    </citation>
    <scope>NUCLEOTIDE SEQUENCE [LARGE SCALE GENOMIC DNA]</scope>
    <source>
        <strain evidence="4">ATCC 700099 / DSM 44233 / CIP 104796 / JCM 9543 / NBRC 105858 / Y-104</strain>
    </source>
</reference>
<reference evidence="3 4" key="2">
    <citation type="journal article" date="2010" name="Stand. Genomic Sci.">
        <title>Complete genome sequence of Nakamurella multipartita type strain (Y-104).</title>
        <authorList>
            <person name="Tice H."/>
            <person name="Mayilraj S."/>
            <person name="Sims D."/>
            <person name="Lapidus A."/>
            <person name="Nolan M."/>
            <person name="Lucas S."/>
            <person name="Glavina Del Rio T."/>
            <person name="Copeland A."/>
            <person name="Cheng J.F."/>
            <person name="Meincke L."/>
            <person name="Bruce D."/>
            <person name="Goodwin L."/>
            <person name="Pitluck S."/>
            <person name="Ivanova N."/>
            <person name="Mavromatis K."/>
            <person name="Ovchinnikova G."/>
            <person name="Pati A."/>
            <person name="Chen A."/>
            <person name="Palaniappan K."/>
            <person name="Land M."/>
            <person name="Hauser L."/>
            <person name="Chang Y.J."/>
            <person name="Jeffries C.D."/>
            <person name="Detter J.C."/>
            <person name="Brettin T."/>
            <person name="Rohde M."/>
            <person name="Goker M."/>
            <person name="Bristow J."/>
            <person name="Eisen J.A."/>
            <person name="Markowitz V."/>
            <person name="Hugenholtz P."/>
            <person name="Kyrpides N.C."/>
            <person name="Klenk H.P."/>
            <person name="Chen F."/>
        </authorList>
    </citation>
    <scope>NUCLEOTIDE SEQUENCE [LARGE SCALE GENOMIC DNA]</scope>
    <source>
        <strain evidence="4">ATCC 700099 / DSM 44233 / CIP 104796 / JCM 9543 / NBRC 105858 / Y-104</strain>
    </source>
</reference>
<dbReference type="InterPro" id="IPR029068">
    <property type="entry name" value="Glyas_Bleomycin-R_OHBP_Dase"/>
</dbReference>
<keyword evidence="4" id="KW-1185">Reference proteome</keyword>
<dbReference type="InterPro" id="IPR004360">
    <property type="entry name" value="Glyas_Fos-R_dOase_dom"/>
</dbReference>
<evidence type="ECO:0000259" key="2">
    <source>
        <dbReference type="PROSITE" id="PS51819"/>
    </source>
</evidence>
<evidence type="ECO:0000313" key="3">
    <source>
        <dbReference type="EMBL" id="ACV76658.1"/>
    </source>
</evidence>
<dbReference type="OrthoDB" id="3827654at2"/>
<keyword evidence="3" id="KW-0560">Oxidoreductase</keyword>
<dbReference type="GO" id="GO:0051213">
    <property type="term" value="F:dioxygenase activity"/>
    <property type="evidence" value="ECO:0007669"/>
    <property type="project" value="UniProtKB-KW"/>
</dbReference>
<dbReference type="Pfam" id="PF00903">
    <property type="entry name" value="Glyoxalase"/>
    <property type="match status" value="1"/>
</dbReference>
<proteinExistence type="predicted"/>
<dbReference type="PROSITE" id="PS51819">
    <property type="entry name" value="VOC"/>
    <property type="match status" value="1"/>
</dbReference>
<dbReference type="Gene3D" id="3.10.180.10">
    <property type="entry name" value="2,3-Dihydroxybiphenyl 1,2-Dioxygenase, domain 1"/>
    <property type="match status" value="2"/>
</dbReference>
<dbReference type="HOGENOM" id="CLU_052361_3_1_11"/>
<dbReference type="KEGG" id="nml:Namu_0226"/>
<dbReference type="InParanoid" id="C8XJX5"/>
<keyword evidence="3" id="KW-0223">Dioxygenase</keyword>
<dbReference type="Proteomes" id="UP000002218">
    <property type="component" value="Chromosome"/>
</dbReference>
<dbReference type="EMBL" id="CP001737">
    <property type="protein sequence ID" value="ACV76658.1"/>
    <property type="molecule type" value="Genomic_DNA"/>
</dbReference>